<dbReference type="GO" id="GO:0008483">
    <property type="term" value="F:transaminase activity"/>
    <property type="evidence" value="ECO:0007669"/>
    <property type="project" value="UniProtKB-KW"/>
</dbReference>
<proteinExistence type="inferred from homology"/>
<keyword evidence="3" id="KW-0808">Transferase</keyword>
<name>A0A939BUL0_9BACL</name>
<evidence type="ECO:0000313" key="7">
    <source>
        <dbReference type="Proteomes" id="UP000717624"/>
    </source>
</evidence>
<dbReference type="Pfam" id="PF00202">
    <property type="entry name" value="Aminotran_3"/>
    <property type="match status" value="1"/>
</dbReference>
<dbReference type="InterPro" id="IPR005814">
    <property type="entry name" value="Aminotrans_3"/>
</dbReference>
<organism evidence="6 7">
    <name type="scientific">Brevibacillus fulvus</name>
    <dbReference type="NCBI Taxonomy" id="1125967"/>
    <lineage>
        <taxon>Bacteria</taxon>
        <taxon>Bacillati</taxon>
        <taxon>Bacillota</taxon>
        <taxon>Bacilli</taxon>
        <taxon>Bacillales</taxon>
        <taxon>Paenibacillaceae</taxon>
        <taxon>Brevibacillus</taxon>
    </lineage>
</organism>
<accession>A0A939BUL0</accession>
<reference evidence="6" key="1">
    <citation type="submission" date="2021-01" db="EMBL/GenBank/DDBJ databases">
        <title>Genomic Encyclopedia of Type Strains, Phase IV (KMG-IV): sequencing the most valuable type-strain genomes for metagenomic binning, comparative biology and taxonomic classification.</title>
        <authorList>
            <person name="Goeker M."/>
        </authorList>
    </citation>
    <scope>NUCLEOTIDE SEQUENCE</scope>
    <source>
        <strain evidence="6">DSM 25523</strain>
    </source>
</reference>
<keyword evidence="2 6" id="KW-0032">Aminotransferase</keyword>
<dbReference type="PIRSF" id="PIRSF000521">
    <property type="entry name" value="Transaminase_4ab_Lys_Orn"/>
    <property type="match status" value="1"/>
</dbReference>
<protein>
    <submittedName>
        <fullName evidence="6">Adenosylmethionine-8-amino-7-oxononanoate aminotransferase</fullName>
    </submittedName>
</protein>
<evidence type="ECO:0000256" key="5">
    <source>
        <dbReference type="RuleBase" id="RU003560"/>
    </source>
</evidence>
<dbReference type="Proteomes" id="UP000717624">
    <property type="component" value="Unassembled WGS sequence"/>
</dbReference>
<dbReference type="SUPFAM" id="SSF53383">
    <property type="entry name" value="PLP-dependent transferases"/>
    <property type="match status" value="1"/>
</dbReference>
<dbReference type="FunFam" id="3.40.640.10:FF:000014">
    <property type="entry name" value="Adenosylmethionine-8-amino-7-oxononanoate aminotransferase, probable"/>
    <property type="match status" value="1"/>
</dbReference>
<comment type="caution">
    <text evidence="6">The sequence shown here is derived from an EMBL/GenBank/DDBJ whole genome shotgun (WGS) entry which is preliminary data.</text>
</comment>
<evidence type="ECO:0000256" key="1">
    <source>
        <dbReference type="ARBA" id="ARBA00008954"/>
    </source>
</evidence>
<dbReference type="InterPro" id="IPR049704">
    <property type="entry name" value="Aminotrans_3_PPA_site"/>
</dbReference>
<gene>
    <name evidence="6" type="ORF">JOD01_001281</name>
</gene>
<comment type="similarity">
    <text evidence="1 5">Belongs to the class-III pyridoxal-phosphate-dependent aminotransferase family.</text>
</comment>
<evidence type="ECO:0000256" key="4">
    <source>
        <dbReference type="ARBA" id="ARBA00022898"/>
    </source>
</evidence>
<dbReference type="AlphaFoldDB" id="A0A939BUL0"/>
<dbReference type="PROSITE" id="PS00600">
    <property type="entry name" value="AA_TRANSFER_CLASS_3"/>
    <property type="match status" value="1"/>
</dbReference>
<dbReference type="InterPro" id="IPR015422">
    <property type="entry name" value="PyrdxlP-dep_Trfase_small"/>
</dbReference>
<evidence type="ECO:0000256" key="2">
    <source>
        <dbReference type="ARBA" id="ARBA00022576"/>
    </source>
</evidence>
<evidence type="ECO:0000313" key="6">
    <source>
        <dbReference type="EMBL" id="MBM7589681.1"/>
    </source>
</evidence>
<dbReference type="Gene3D" id="3.90.1150.10">
    <property type="entry name" value="Aspartate Aminotransferase, domain 1"/>
    <property type="match status" value="1"/>
</dbReference>
<dbReference type="CDD" id="cd00610">
    <property type="entry name" value="OAT_like"/>
    <property type="match status" value="1"/>
</dbReference>
<dbReference type="EMBL" id="JAFBEB010000003">
    <property type="protein sequence ID" value="MBM7589681.1"/>
    <property type="molecule type" value="Genomic_DNA"/>
</dbReference>
<dbReference type="Gene3D" id="3.40.640.10">
    <property type="entry name" value="Type I PLP-dependent aspartate aminotransferase-like (Major domain)"/>
    <property type="match status" value="1"/>
</dbReference>
<dbReference type="RefSeq" id="WP_204517404.1">
    <property type="nucleotide sequence ID" value="NZ_BAABIN010000038.1"/>
</dbReference>
<dbReference type="InterPro" id="IPR015421">
    <property type="entry name" value="PyrdxlP-dep_Trfase_major"/>
</dbReference>
<sequence length="449" mass="49636">MKQSAKGYRFLHPFTFMNNPLQATAEEVRQTYPCLTKGEGAWVYDDAGNRYLYLSTAVPTVGLGNRRVIQAMTEQYETLSFASTCAQGHPFANQLSERLTRIAHHEHAMVFFSNDGSGAVETAMKLVRQYYRSKGEPQRTRFLSFEGSYHGTTFGSGSVTHMGIKESFGPGLEGCFSIPAPHLYRPPVAGDEAAFEQYCLEQLEKTILTLGADTIAAILIEPIQGVNGVVLFPQDFWQKVQCIARRYDLLLIADEVGTGLGRTGHWLASHHYGIKPDLVALSKGLTGGYFPMGATIISEEIIAELYKEGGIFLHGSTLCGHPVACVAALTILEMIEQDGLLEQARQRGEWILNRLKQSLLDHPQVGDIRGMGMMLAIELVSNRETKTSVSFAWSRAFTATLRQAGILANFFNGVLSMYPPLTLSDDEADYLVTRLIDVLAKMPKEEKHG</sequence>
<dbReference type="PANTHER" id="PTHR43094">
    <property type="entry name" value="AMINOTRANSFERASE"/>
    <property type="match status" value="1"/>
</dbReference>
<evidence type="ECO:0000256" key="3">
    <source>
        <dbReference type="ARBA" id="ARBA00022679"/>
    </source>
</evidence>
<keyword evidence="7" id="KW-1185">Reference proteome</keyword>
<dbReference type="PANTHER" id="PTHR43094:SF1">
    <property type="entry name" value="AMINOTRANSFERASE CLASS-III"/>
    <property type="match status" value="1"/>
</dbReference>
<dbReference type="GO" id="GO:0030170">
    <property type="term" value="F:pyridoxal phosphate binding"/>
    <property type="evidence" value="ECO:0007669"/>
    <property type="project" value="InterPro"/>
</dbReference>
<dbReference type="InterPro" id="IPR015424">
    <property type="entry name" value="PyrdxlP-dep_Trfase"/>
</dbReference>
<keyword evidence="4 5" id="KW-0663">Pyridoxal phosphate</keyword>